<feature type="compositionally biased region" description="Basic and acidic residues" evidence="12">
    <location>
        <begin position="4928"/>
        <end position="4954"/>
    </location>
</feature>
<dbReference type="InterPro" id="IPR024638">
    <property type="entry name" value="Ctk3_N"/>
</dbReference>
<dbReference type="PANTHER" id="PTHR48103">
    <property type="entry name" value="MIDASIN-RELATED"/>
    <property type="match status" value="1"/>
</dbReference>
<dbReference type="FunFam" id="3.40.50.300:FF:000712">
    <property type="entry name" value="Midasin"/>
    <property type="match status" value="1"/>
</dbReference>
<dbReference type="PIRSF" id="PIRSF010340">
    <property type="entry name" value="Midasin"/>
    <property type="match status" value="1"/>
</dbReference>
<dbReference type="SUPFAM" id="SSF53300">
    <property type="entry name" value="vWA-like"/>
    <property type="match status" value="1"/>
</dbReference>
<evidence type="ECO:0000313" key="15">
    <source>
        <dbReference type="Proteomes" id="UP000310108"/>
    </source>
</evidence>
<feature type="domain" description="VWFA" evidence="13">
    <location>
        <begin position="5092"/>
        <end position="5298"/>
    </location>
</feature>
<dbReference type="InterPro" id="IPR040848">
    <property type="entry name" value="AAA_lid_7"/>
</dbReference>
<evidence type="ECO:0000256" key="3">
    <source>
        <dbReference type="ARBA" id="ARBA00007188"/>
    </source>
</evidence>
<dbReference type="CDD" id="cd00009">
    <property type="entry name" value="AAA"/>
    <property type="match status" value="2"/>
</dbReference>
<comment type="function">
    <text evidence="10">Nuclear chaperone required for maturation and nuclear export of pre-60S ribosome subunits.</text>
</comment>
<keyword evidence="5" id="KW-0597">Phosphoprotein</keyword>
<evidence type="ECO:0000259" key="13">
    <source>
        <dbReference type="PROSITE" id="PS50234"/>
    </source>
</evidence>
<keyword evidence="6 10" id="KW-0547">Nucleotide-binding</keyword>
<dbReference type="STRING" id="1306861.A0A4U6XMP4"/>
<gene>
    <name evidence="14" type="primary">MDN1</name>
    <name evidence="14" type="ORF">CTA1_8016</name>
</gene>
<dbReference type="Proteomes" id="UP000310108">
    <property type="component" value="Unassembled WGS sequence"/>
</dbReference>
<keyword evidence="7 10" id="KW-0067">ATP-binding</keyword>
<dbReference type="GO" id="GO:0000027">
    <property type="term" value="P:ribosomal large subunit assembly"/>
    <property type="evidence" value="ECO:0007669"/>
    <property type="project" value="InterPro"/>
</dbReference>
<dbReference type="FunFam" id="3.40.50.300:FF:001368">
    <property type="entry name" value="Midasin"/>
    <property type="match status" value="1"/>
</dbReference>
<reference evidence="14 15" key="1">
    <citation type="journal article" date="2019" name="PLoS ONE">
        <title>Comparative genome analysis indicates high evolutionary potential of pathogenicity genes in Colletotrichum tanaceti.</title>
        <authorList>
            <person name="Lelwala R.V."/>
            <person name="Korhonen P.K."/>
            <person name="Young N.D."/>
            <person name="Scott J.B."/>
            <person name="Ades P.A."/>
            <person name="Gasser R.B."/>
            <person name="Taylor P.W.J."/>
        </authorList>
    </citation>
    <scope>NUCLEOTIDE SEQUENCE [LARGE SCALE GENOMIC DNA]</scope>
    <source>
        <strain evidence="14">BRIP57314</strain>
    </source>
</reference>
<feature type="region of interest" description="Disordered" evidence="12">
    <location>
        <begin position="1046"/>
        <end position="1067"/>
    </location>
</feature>
<feature type="compositionally biased region" description="Basic and acidic residues" evidence="12">
    <location>
        <begin position="4608"/>
        <end position="4618"/>
    </location>
</feature>
<dbReference type="Pfam" id="PF12350">
    <property type="entry name" value="CTK3_C"/>
    <property type="match status" value="1"/>
</dbReference>
<sequence>MPISMRGNCGWLPSRNHSKMEANSEDAPVGNSPATTPASAWATHYSSFDSQQEHRPDLINDLSPGLVGEFDCYLDASPQYQSPEAEYDDNWDSAEMADPFEVRMRFTAQLQHLNASVTSAQKAAQYALKYKDMDEDLHSCILEQLERVLRGLQQKDFLEARTVDEIEEVLKERETSAHEAGLSSPVNGDVEMGDAPPAQSLPTNGRALRLEKRQIEQRIEEDRERHKRLRENIWAIGSQDNAEVDKIWEETSDFGDDDHILAEEEFAEFTQAMQHSCPPKPPAGPASTRIVNGKKHVSSQRSALLNDAVVLEHLPTEILEVIRNHTASNLLDAIAEAALIPQLTDRIFIHFENVFPDICARWLLNPRNQTSNGPVLASLARILSFAPYLSEFLQHVMKEDLIKTTPQGPQALNLRFPDLTTFTPAQDSELLRLLLAAWRLVCFDQRTYGILVSPTHMQTLFTHESRAVRYLAIRIFSQLLRAADSKLEALIHEHVGTKVAVLADFDGLQVDYGFLSLYEDARVKKVSALRRELRDASQSNQIHLVPPQSLTPFVSCYGKTILPRPSGPVEKNSSLVLTSTTTQNLETLARLLKNASPILLHGLPGSGKTSLVHEIAKEFGKHSEMVTLHINEQTDAKMLIGLYSTDSKPGTFSWRAGVLTTAVREGRWVLIEDLDRAPNEVISTILPLIERGELLIPSRGERIKAANGFRLFATVRSSRGMHGRETLPNLLGMRFWQLLSVHTPTETELQDIVVGSYPVLHKFAPGILAVYRRLSKPVSGNVLFSYSRGMADRQISLRDLLRWCRRLTATLSAAGCTTGEEPITDTTRNWMFMEAVDCFVAGIPDVQVKQHLIFGIAEEMHMAKELVEYHFDQYIPQLEQSDSQFKIGRAMLRKRKERVNKAALAKKPFASTTHAKKLLEQTAVAVNLGEPILLVGETGIGKTTVVQQLADTLGHKLVAINLSQQSEAGDLLGGFKPVNVRSLAVPLKEEFEDLFSATGISTTKNQRYLEQLGKCFAKGQWAKTAKLWCEAPKMFKKIIEELTRREREQSQARDEADQPTKRRKTESKLQTLLELSPRWDQFSRRLDQFEVQLSGGSTAFAFSFVEGNIIKAARNGDWVLLDEINLASPDTLESIADLLTGPVETPSVLLSETGEIERIRAHPNFRIFGAMNPATDVGKRDLPIGIRSRFTELYVDSPDKDKNDLITIVKTYLRNSSIKDEAATNDIAALYMNTKSYAERKEIVDGANEVPHFSLRTLTRVLTYVNYIAPFYGIRRSLYEGFSMGFLTLLDRESEKLIMPLIDHHLFGRISNPQSLLSQPPKQPDDGKQYVRFRNKAKDRHYWLAQGKETPKERTDYIITPYVERNLLNLVRATSTRRFPILIQGPTSAGKTSMIEYLAHFTGNKFVRINNHEHTDLQEYLGTYVSDSTGRLRFQEGLLVQAMRQGHWIVLDELNLAPTDVLEALNRLLDDNRELLIPETQEVVRPHEDFMLFATQNPPGLYGGRKVLSRAFRNRFLELHFDDIPEDELEYILQNRSINTAPSDCKRIVTVYKELSRLRQTSRLFEQKDSFATLRDLFRWALREADTREQIAVNGFMLLAERVRIEEERTAVREVIESVFKVKIDPDVLYTAKSSPILSRLQGMPNNHGVVWTRAMRRLYVLVHTAIRNNEPVLLVGETGCGKTTVCQILGDVLGKELHIVNAHQNTETGDLIGSQRPVRNRGAIADSLKADLTCLLGALGQDSTGSSLDDLLQRYHALPAETLARVDGPAQEKMALLEAKSKALFEWSDGSLVHAMKAGQFFLLDEISLADDSVLERLNSVLEPQRSLLLAEKGIDNSFVTAADGFQFFATMNPGGDFGKRELSPALRNRFTEIWVPAMSETDDMLDIVLSKLDPAFESYGRPVVQFAHWFGQVFRSSSSTAFSIRDILIWVDFINLCGPSAPQFAVAHGAATVFIDSLGANPSALLAMDPKALDSQRQKCLDKLSELLGYDTTAVYRAQPEVALTEDRLSIGEFGLPREAARSTDPSFAFDAPTTRLNAMRVMRSLQMRKPILLEGSPGVGKTTLVAALARVCGRPLTRINLSDQTDLMDLFGTDMPVEGAEAGHFAWRDAPFLQAMQNGEWVLLDEMNLASQSVLEGLNACLDHRGEVYISELDQVFKRHADFRLFAAQNPHHQGGGRKGLPSSFVNRFIVVYADVFTAEDLLLIAQHNFPSIPTDVVSGVIQFVSRLDHQVAIEKAFGSHGSPWEFNLRDILRWLHLLATTDPLLATGKPDDFLDLIIRQRFRSSSDREEVNKLFAQVFSRDPQTHSLYHDTNAAFSQVGNALLPRNQTSQPLALPGIDIVSRLPEIESLMVCIKQDIPCILSGPSGSGKSVLLEHVAALVGKPLVVFPLNADIDTMDLVGGFEQSDPLREVNASLKELFEGLQTTILTRVPGRVPPQALALLYLLETYRGDINDLPAVTAAVEQVLSEVSRESEIGVLLSNVYTVLQSPLVVSNPRFEWLDGVIVKALETGQWLVLDNANLCNASVLDRLNSLLEPNGFLSINEHCGPNGEPRIIRPHPNFRIFLTVDPRYGELSRAMRNRAAEIHLSERKTHALQEPCSSSHVHVESSLQRFSASSQISTSVLSENDSSDVSNVTLENLSLDDSALVDRFSRSVQRGLTDLGSPGLDKYQGSLNEQLGFLDATETAGLREAISQLYAALPGANSGFGSAQPLNPLHNASIVRVLHQSKDELPFWLSVSYGFLLEIQRCQAAITTQATKAKAAKLASLNRLQRSIVSDRVAPVAKDSTVRVSKFLSRTLQIIRTFIQVNLTTSHGWKDRARVIRNMLDFWWRTLNLTTENLFEEARFQAHLMHGVESVQKLLSPTAEAINRQLADRYLQTVEEDFTTGFRLTTGLSMELLWKQIKPLPVMSEETLAKSQEIEQLGKRLDELKWKVKSSIADLARAMTTLVKADEIVRSTNNSDVTELIRDLTQEIELLESKVGSESSEVKPFFASEFETLRQASLLRSQAIAYFHGLPYSANETDLLVLSNQQTIDQIRLGSFGAKEAQYLTIGLLASQDPATHVWNGKFATSLLSRLNSLHATSLRSLGLLETELPAMGRSVAALAPTIQKNQVAALNAVLKRLITTVFSVHVHGSEQHQDPVGAIYDQVKREFQGATVTPLHIKQLAARFEGAIPSDWPVHVHQIAQQHLIPAMVALAVSDKIEGTSQPHSEAASARIVAACSAVAWVEFSVGAIMLYVPDKAFDPQLRPQFEKDVHDELTRGLEHRLSSLLDFETRFTGQRTSLRIQLVQQDIEALGPAPAPTQLLYRPARSELTNVQTSFNNVLATILGQDLSAHHTAFALSGSPDAVQVINLVRQNLAHMVDRLANRDHRANHLDAYQDMTRPLVNILGCLQLGLSLSDGLESIQHHVADNKTLMDLTPFIGGNPEHHVLKKFPNRSLEFLDYIGLIASVEGLTNLNASVREALFECVHRFFQEWAKRLEDDRKAEEARTNLYRFKGSFEDEEEMDEQEFNELFPTYDEEQDEKPAIGHQKVRDVSVRLAESHRKVFLEQPTPSVALPEVCNKVGKGVAQELAHKSAVHQGVNGRVLPLALWSVDEQMTALKTNTVGTTYNFYTDPNLPEVRRLIPLVDKVEARFRDLQQVDEIGHMQPLADVRAACEQLLDLTHTEPLAKILPKLEHLHGIVYEWQHGGYAPAIYGAPALYTSLTDTIISWRRLELSTWAKLFDMEAQKCSEDADSWFFIAYQVLIAVPLSLVDSPEPMKDYAVNLVRELETYFSTAIIGQFSARLRLLRQLQKHLQLLTVDYPSLAVVSDAALNFIDFHSRFEKVAKAAIAKGRAPFEKTMKEVVLLASWKDTNINALRESARKSHLKLFRLVRKFRAVLGQPMKPILEQGIPDDEVPIARITDARDNVPLQTGGKDSFAHLKVDVKAIKACSVALDQWFHQHKRLSNTSNTLHTMVQVAARAHNTPLDATQEILSYVQDLNASIADLRKETPGTLTDENKDQVKNLKTRKRNLFADVLKMMRQMGFRHNLGTEELAKQDSLAVVLARMPASHIREEEEEEEENSADDAADYYFHKVVDIAPKVRASIHEYSEELTGAEMSRSTGFMEGMTAVVLGQRSSLSATRKAIASLDRAIASVASLSSTTIGRNTTNGSSPTITVDWMKPILDFGIKVVDIHGKLASVDNQPVLGHLQATLQEVDELSKQWHALASTPQKFTTEQHDSLRKRSLLAEENFKALIPGLGRPDLDFVLKQITSWFSIQTDVQGETEARVDIDTTAQRFNDTVPTLCDTVLVALQEYKKTMADLPGSSEDSGWLAKASAVRISGLNTLYINAIVSKIEACLTALESVDLEQPNLSALSSSLLAVVLPILQQYASICRRGFAELHSLHAATGFMAYQLARTFVQLAAKGFCSPQEKQGEESGESGKLESGTGLGDGDGAEDISKDIQPDEDLTELAQEPNKEKDGEMEDEKDAVDMADEELEGEMGSVGGDDEQEDSDGEGEDGKEENEMEEEVGDVDDLDPTAVDEKMWDGGGEDDAEKDQQGDKAKGQKMDEQMAAEAEANAQESEAEDDKENAEKGDEEEEEEEEEPGAEQEDAKFEDDQVKQDQNVEENDALAMPEEMDFDFDDEGEDAGSEDDELDKLSDVEKDEPQQQQQQESDVEDGEEETQRPDEKGPEHDGEEEKEEEEEAPEEDLAGEPEVDTEPKAEEEEQPNQPEEPDNRVEPPRDDSKADANAAPSDVKGGGQDQDADKMDVENDFDTNAAQRDDGDAGDGSAEQQTSAGKKGQLSRSDDQAQPTDQDQDDAPDTSRQDPFKKLGDALERWHRQQNDIKDPEKQQQEEGEQKQSSRDVDVELGAREFQHLEDDETAADAQAMGNASEDQVQPIDEAMAIDEEKEDPQSRVMPDAEDAEMDQDPDKMDTTEAPEVQEKDTGADKDDGRSGVKTRQGAFEREVSPSEDEVQRAEEEEEEEDSEDEQAVEETSTQLSATHISDEQLPLRDFSESLRSWTTFQSKTHPLSLSLTSQLRLILTPSQSTKLSGSYRTGKRLNIKKIIPYIASSYKRDKIWMRRAIPTKRSYQILLCVDDSRSMGESSSGTLALESLVMVSRALTMLEVGQVGVLGFGADTFMAHDFAEPFASHDAGAKVMQHFNFQQDRTDIALLVRRTIDHFRAARLQNPARGGAEDLWQLALILSDGLTPSSQHEPIRRLLREAMEERIMIVFIVMDDTGNKKGDSVLDLKEAKFVKDESGNSRVVIERYLDTFPFQYYLIVHNLEDLPGALAGLLRTWFAEVNS</sequence>
<evidence type="ECO:0000256" key="10">
    <source>
        <dbReference type="PIRNR" id="PIRNR010340"/>
    </source>
</evidence>
<keyword evidence="11" id="KW-0175">Coiled coil</keyword>
<comment type="caution">
    <text evidence="14">The sequence shown here is derived from an EMBL/GenBank/DDBJ whole genome shotgun (WGS) entry which is preliminary data.</text>
</comment>
<evidence type="ECO:0000256" key="11">
    <source>
        <dbReference type="SAM" id="Coils"/>
    </source>
</evidence>
<dbReference type="InterPro" id="IPR024637">
    <property type="entry name" value="Ctk3_C"/>
</dbReference>
<evidence type="ECO:0000256" key="12">
    <source>
        <dbReference type="SAM" id="MobiDB-lite"/>
    </source>
</evidence>
<feature type="region of interest" description="Disordered" evidence="12">
    <location>
        <begin position="4426"/>
        <end position="5008"/>
    </location>
</feature>
<feature type="compositionally biased region" description="Basic and acidic residues" evidence="12">
    <location>
        <begin position="4429"/>
        <end position="4439"/>
    </location>
</feature>
<feature type="compositionally biased region" description="Acidic residues" evidence="12">
    <location>
        <begin position="4478"/>
        <end position="4496"/>
    </location>
</feature>
<dbReference type="EMBL" id="PJEX01000054">
    <property type="protein sequence ID" value="TKW56958.1"/>
    <property type="molecule type" value="Genomic_DNA"/>
</dbReference>
<evidence type="ECO:0000256" key="7">
    <source>
        <dbReference type="ARBA" id="ARBA00022840"/>
    </source>
</evidence>
<dbReference type="GO" id="GO:0005654">
    <property type="term" value="C:nucleoplasm"/>
    <property type="evidence" value="ECO:0007669"/>
    <property type="project" value="UniProtKB-SubCell"/>
</dbReference>
<dbReference type="PANTHER" id="PTHR48103:SF2">
    <property type="entry name" value="MIDASIN"/>
    <property type="match status" value="1"/>
</dbReference>
<dbReference type="SUPFAM" id="SSF52540">
    <property type="entry name" value="P-loop containing nucleoside triphosphate hydrolases"/>
    <property type="match status" value="6"/>
</dbReference>
<dbReference type="GO" id="GO:0030687">
    <property type="term" value="C:preribosome, large subunit precursor"/>
    <property type="evidence" value="ECO:0007669"/>
    <property type="project" value="TreeGrafter"/>
</dbReference>
<feature type="compositionally biased region" description="Low complexity" evidence="12">
    <location>
        <begin position="4568"/>
        <end position="4579"/>
    </location>
</feature>
<feature type="compositionally biased region" description="Basic and acidic residues" evidence="12">
    <location>
        <begin position="1046"/>
        <end position="1060"/>
    </location>
</feature>
<evidence type="ECO:0000256" key="8">
    <source>
        <dbReference type="ARBA" id="ARBA00023186"/>
    </source>
</evidence>
<evidence type="ECO:0000256" key="1">
    <source>
        <dbReference type="ARBA" id="ARBA00004604"/>
    </source>
</evidence>
<dbReference type="GO" id="GO:0005730">
    <property type="term" value="C:nucleolus"/>
    <property type="evidence" value="ECO:0007669"/>
    <property type="project" value="UniProtKB-SubCell"/>
</dbReference>
<accession>A0A4U6XMP4</accession>
<dbReference type="InterPro" id="IPR027417">
    <property type="entry name" value="P-loop_NTPase"/>
</dbReference>
<feature type="region of interest" description="Disordered" evidence="12">
    <location>
        <begin position="1"/>
        <end position="38"/>
    </location>
</feature>
<evidence type="ECO:0000313" key="14">
    <source>
        <dbReference type="EMBL" id="TKW56958.1"/>
    </source>
</evidence>
<dbReference type="SMART" id="SM00382">
    <property type="entry name" value="AAA"/>
    <property type="match status" value="6"/>
</dbReference>
<feature type="compositionally biased region" description="Acidic residues" evidence="12">
    <location>
        <begin position="4622"/>
        <end position="4653"/>
    </location>
</feature>
<feature type="compositionally biased region" description="Acidic residues" evidence="12">
    <location>
        <begin position="4503"/>
        <end position="4534"/>
    </location>
</feature>
<dbReference type="GO" id="GO:0005524">
    <property type="term" value="F:ATP binding"/>
    <property type="evidence" value="ECO:0007669"/>
    <property type="project" value="UniProtKB-KW"/>
</dbReference>
<dbReference type="GO" id="GO:0000055">
    <property type="term" value="P:ribosomal large subunit export from nucleus"/>
    <property type="evidence" value="ECO:0007669"/>
    <property type="project" value="TreeGrafter"/>
</dbReference>
<dbReference type="Pfam" id="PF17867">
    <property type="entry name" value="AAA_lid_7"/>
    <property type="match status" value="3"/>
</dbReference>
<dbReference type="FunFam" id="3.40.50.300:FF:000142">
    <property type="entry name" value="Midasin"/>
    <property type="match status" value="1"/>
</dbReference>
<dbReference type="GO" id="GO:0016887">
    <property type="term" value="F:ATP hydrolysis activity"/>
    <property type="evidence" value="ECO:0007669"/>
    <property type="project" value="InterPro"/>
</dbReference>
<evidence type="ECO:0000256" key="2">
    <source>
        <dbReference type="ARBA" id="ARBA00004642"/>
    </source>
</evidence>
<feature type="compositionally biased region" description="Basic and acidic residues" evidence="12">
    <location>
        <begin position="4680"/>
        <end position="4691"/>
    </location>
</feature>
<dbReference type="Pfam" id="PF07728">
    <property type="entry name" value="AAA_5"/>
    <property type="match status" value="9"/>
</dbReference>
<feature type="coiled-coil region" evidence="11">
    <location>
        <begin position="2966"/>
        <end position="2993"/>
    </location>
</feature>
<dbReference type="InterPro" id="IPR002035">
    <property type="entry name" value="VWF_A"/>
</dbReference>
<feature type="compositionally biased region" description="Basic and acidic residues" evidence="12">
    <location>
        <begin position="4553"/>
        <end position="4567"/>
    </location>
</feature>
<keyword evidence="9 10" id="KW-0539">Nucleus</keyword>
<dbReference type="Pfam" id="PF12243">
    <property type="entry name" value="CTK3"/>
    <property type="match status" value="1"/>
</dbReference>
<protein>
    <recommendedName>
        <fullName evidence="4 10">Midasin</fullName>
    </recommendedName>
</protein>
<proteinExistence type="inferred from homology"/>
<keyword evidence="15" id="KW-1185">Reference proteome</keyword>
<dbReference type="InterPro" id="IPR036465">
    <property type="entry name" value="vWFA_dom_sf"/>
</dbReference>
<dbReference type="FunFam" id="3.40.50.300:FF:000582">
    <property type="entry name" value="Midasin"/>
    <property type="match status" value="1"/>
</dbReference>
<feature type="coiled-coil region" evidence="11">
    <location>
        <begin position="205"/>
        <end position="232"/>
    </location>
</feature>
<dbReference type="InterPro" id="IPR011704">
    <property type="entry name" value="ATPase_dyneun-rel_AAA"/>
</dbReference>
<dbReference type="InterPro" id="IPR003593">
    <property type="entry name" value="AAA+_ATPase"/>
</dbReference>
<dbReference type="InterPro" id="IPR048617">
    <property type="entry name" value="MDN1_AAA_lid_4"/>
</dbReference>
<comment type="subcellular location">
    <subcellularLocation>
        <location evidence="1">Nucleus</location>
        <location evidence="1">Nucleolus</location>
    </subcellularLocation>
    <subcellularLocation>
        <location evidence="2">Nucleus</location>
        <location evidence="2">Nucleoplasm</location>
    </subcellularLocation>
</comment>
<feature type="compositionally biased region" description="Basic and acidic residues" evidence="12">
    <location>
        <begin position="4654"/>
        <end position="4664"/>
    </location>
</feature>
<dbReference type="PROSITE" id="PS50234">
    <property type="entry name" value="VWFA"/>
    <property type="match status" value="1"/>
</dbReference>
<evidence type="ECO:0000256" key="5">
    <source>
        <dbReference type="ARBA" id="ARBA00022553"/>
    </source>
</evidence>
<feature type="compositionally biased region" description="Basic and acidic residues" evidence="12">
    <location>
        <begin position="4732"/>
        <end position="4745"/>
    </location>
</feature>
<feature type="compositionally biased region" description="Acidic residues" evidence="12">
    <location>
        <begin position="4580"/>
        <end position="4607"/>
    </location>
</feature>
<dbReference type="InterPro" id="IPR012099">
    <property type="entry name" value="Midasin"/>
</dbReference>
<dbReference type="Pfam" id="PF21108">
    <property type="entry name" value="MDN1_4th"/>
    <property type="match status" value="1"/>
</dbReference>
<evidence type="ECO:0000256" key="6">
    <source>
        <dbReference type="ARBA" id="ARBA00022741"/>
    </source>
</evidence>
<keyword evidence="8 10" id="KW-0143">Chaperone</keyword>
<dbReference type="Pfam" id="PF17865">
    <property type="entry name" value="AAA_lid_5"/>
    <property type="match status" value="1"/>
</dbReference>
<comment type="similarity">
    <text evidence="3 10">Belongs to the midasin family.</text>
</comment>
<evidence type="ECO:0000256" key="9">
    <source>
        <dbReference type="ARBA" id="ARBA00023242"/>
    </source>
</evidence>
<feature type="compositionally biased region" description="Acidic residues" evidence="12">
    <location>
        <begin position="4978"/>
        <end position="4992"/>
    </location>
</feature>
<dbReference type="CDD" id="cd01460">
    <property type="entry name" value="vWA_midasin"/>
    <property type="match status" value="1"/>
</dbReference>
<dbReference type="InterPro" id="IPR041190">
    <property type="entry name" value="Midasin_AAA_lid_5"/>
</dbReference>
<organism evidence="14 15">
    <name type="scientific">Colletotrichum tanaceti</name>
    <dbReference type="NCBI Taxonomy" id="1306861"/>
    <lineage>
        <taxon>Eukaryota</taxon>
        <taxon>Fungi</taxon>
        <taxon>Dikarya</taxon>
        <taxon>Ascomycota</taxon>
        <taxon>Pezizomycotina</taxon>
        <taxon>Sordariomycetes</taxon>
        <taxon>Hypocreomycetidae</taxon>
        <taxon>Glomerellales</taxon>
        <taxon>Glomerellaceae</taxon>
        <taxon>Colletotrichum</taxon>
        <taxon>Colletotrichum destructivum species complex</taxon>
    </lineage>
</organism>
<feature type="compositionally biased region" description="Basic and acidic residues" evidence="12">
    <location>
        <begin position="4962"/>
        <end position="4977"/>
    </location>
</feature>
<feature type="compositionally biased region" description="Basic and acidic residues" evidence="12">
    <location>
        <begin position="4820"/>
        <end position="4876"/>
    </location>
</feature>
<evidence type="ECO:0000256" key="4">
    <source>
        <dbReference type="ARBA" id="ARBA00017143"/>
    </source>
</evidence>
<dbReference type="Gene3D" id="3.40.50.300">
    <property type="entry name" value="P-loop containing nucleotide triphosphate hydrolases"/>
    <property type="match status" value="6"/>
</dbReference>
<name>A0A4U6XMP4_9PEZI</name>
<feature type="compositionally biased region" description="Acidic residues" evidence="12">
    <location>
        <begin position="4692"/>
        <end position="4725"/>
    </location>
</feature>